<name>A0A2N8NYR0_STREU</name>
<keyword evidence="3" id="KW-0378">Hydrolase</keyword>
<keyword evidence="3" id="KW-0540">Nuclease</keyword>
<protein>
    <submittedName>
        <fullName evidence="3">Endonuclease</fullName>
    </submittedName>
</protein>
<comment type="caution">
    <text evidence="3">The sequence shown here is derived from an EMBL/GenBank/DDBJ whole genome shotgun (WGS) entry which is preliminary data.</text>
</comment>
<accession>A0A2N8NYR0</accession>
<dbReference type="Proteomes" id="UP000528608">
    <property type="component" value="Unassembled WGS sequence"/>
</dbReference>
<evidence type="ECO:0000313" key="3">
    <source>
        <dbReference type="EMBL" id="PNE33898.1"/>
    </source>
</evidence>
<dbReference type="OrthoDB" id="436461at2"/>
<dbReference type="GO" id="GO:0004519">
    <property type="term" value="F:endonuclease activity"/>
    <property type="evidence" value="ECO:0007669"/>
    <property type="project" value="UniProtKB-KW"/>
</dbReference>
<dbReference type="AlphaFoldDB" id="A0A2N8NYR0"/>
<proteinExistence type="predicted"/>
<gene>
    <name evidence="3" type="ORF">AF335_14120</name>
    <name evidence="2" type="ORF">FHS36_004933</name>
</gene>
<evidence type="ECO:0000259" key="1">
    <source>
        <dbReference type="Pfam" id="PF10593"/>
    </source>
</evidence>
<evidence type="ECO:0000313" key="2">
    <source>
        <dbReference type="EMBL" id="MBB5121479.1"/>
    </source>
</evidence>
<feature type="domain" description="Putative endonuclease Z1" evidence="1">
    <location>
        <begin position="487"/>
        <end position="736"/>
    </location>
</feature>
<keyword evidence="4" id="KW-1185">Reference proteome</keyword>
<dbReference type="EMBL" id="JACHJF010000018">
    <property type="protein sequence ID" value="MBB5121479.1"/>
    <property type="molecule type" value="Genomic_DNA"/>
</dbReference>
<dbReference type="Proteomes" id="UP000235945">
    <property type="component" value="Unassembled WGS sequence"/>
</dbReference>
<evidence type="ECO:0000313" key="5">
    <source>
        <dbReference type="Proteomes" id="UP000528608"/>
    </source>
</evidence>
<evidence type="ECO:0000313" key="4">
    <source>
        <dbReference type="Proteomes" id="UP000235945"/>
    </source>
</evidence>
<dbReference type="InterPro" id="IPR018310">
    <property type="entry name" value="Put_endonuclease_Z1-dom"/>
</dbReference>
<reference evidence="2 5" key="3">
    <citation type="submission" date="2020-08" db="EMBL/GenBank/DDBJ databases">
        <title>Genomic Encyclopedia of Type Strains, Phase III (KMG-III): the genomes of soil and plant-associated and newly described type strains.</title>
        <authorList>
            <person name="Whitman W."/>
        </authorList>
    </citation>
    <scope>NUCLEOTIDE SEQUENCE [LARGE SCALE GENOMIC DNA]</scope>
    <source>
        <strain evidence="2 5">CECT 3259</strain>
    </source>
</reference>
<sequence>MTSTENDKALLEVHRSALEGMPAGKPMPLSTIVAFHADVHGITVDSSEAAFRDAVTRDTEESLALLKLWRRHLTHWDRATDTSAGSWCSGSESRTEGRRSAVFDRLGLEAATRKLLDDAIPVTTETGPVVISQEYTPWRGIGTPRGVDWYWPAYERYLREVKGWPDETVADVSDAAERVVERLADPTSVEAYQSKGLVVGYVQSGKTANFTGVIAKAVDAGYRLVIVLGGTLNLLRGQTQRRLDMELVGRENILRGTVETESDYADDRDWLRDRFIKHSGLPSELGAFDIERLTTRENDYKSLAQGIRALEIEKREKSLPLHDPRNLDHAAARLMVVKKNKTVLAKLVKDLKKISGLLGEIPTLIIDDESDEASVNTVNPRRNGNAERTAINEKLSELLSLLPRAQYVGYTATPFANVFIDPSDTADIFPKDFLISLSRPKGYMGVQDFHDLDPLLVPEDERTFANSNELAYVRSIDASEEEDDDLSLRRAIDMFVLTAAIKIFRETEDPLVPPETYRHHTMLVHESRLTADHRELKGRILKLWDESGYTSAAGHARLRELFESDLLPVSRERADGYAVPESFEKLAPYVGAATARIGGDLNPVIVVNGDKDIESGEADFERRSIWKILLGGQKLSRGFTVEGLTVSYYRRRAGNASTMMQMGRWFGFREGYRDLVRLWIGRNETAGSKELDLYEGFGAICRDEESFRAQLAQYSVLVDGRPQVTPAQVPPLVSQHLPWLKPTSPNKMYNARLVEVRSPGEWQEPTAYPTQPAALRHNVGLWTPILEQLPTAPTTFTYEFDDVARRHRVDALVGAVPADTVLSVLSSLKWHSGEQFAPHLAYLEEITKHSGQIDDWLVVAPQHTARRQQIVLGDSARPFSWFGVERRRDPLFGAISNPRHRAALLRIAGALPSCGDAATEQYVRERRGVIALYPIVEKRNADAITPDGRIDPGKVVMAFAFVAPSAARGRSNQVVRFTTIDSSRENEAIISQ</sequence>
<reference evidence="4" key="2">
    <citation type="submission" date="2015-07" db="EMBL/GenBank/DDBJ databases">
        <authorList>
            <person name="Graham D.E."/>
            <person name="Giannone R.J."/>
            <person name="Gulvik C.A."/>
            <person name="Hettich R.L."/>
            <person name="Klingeman D.M."/>
            <person name="Mahan K.M."/>
            <person name="Parry R.J."/>
            <person name="Spain J.C."/>
        </authorList>
    </citation>
    <scope>NUCLEOTIDE SEQUENCE [LARGE SCALE GENOMIC DNA]</scope>
    <source>
        <strain evidence="4">ATCC 27428</strain>
    </source>
</reference>
<dbReference type="EMBL" id="LGUI01000003">
    <property type="protein sequence ID" value="PNE33898.1"/>
    <property type="molecule type" value="Genomic_DNA"/>
</dbReference>
<dbReference type="RefSeq" id="WP_102918677.1">
    <property type="nucleotide sequence ID" value="NZ_JACHJF010000018.1"/>
</dbReference>
<dbReference type="Pfam" id="PF10593">
    <property type="entry name" value="Z1"/>
    <property type="match status" value="1"/>
</dbReference>
<keyword evidence="3" id="KW-0255">Endonuclease</keyword>
<reference evidence="3" key="1">
    <citation type="submission" date="2015-07" db="EMBL/GenBank/DDBJ databases">
        <authorList>
            <person name="Noorani M."/>
        </authorList>
    </citation>
    <scope>NUCLEOTIDE SEQUENCE [LARGE SCALE GENOMIC DNA]</scope>
    <source>
        <strain evidence="3">ATCC 27428</strain>
    </source>
</reference>
<organism evidence="3 4">
    <name type="scientific">Streptomyces eurocidicus</name>
    <name type="common">Streptoverticillium eurocidicus</name>
    <dbReference type="NCBI Taxonomy" id="66423"/>
    <lineage>
        <taxon>Bacteria</taxon>
        <taxon>Bacillati</taxon>
        <taxon>Actinomycetota</taxon>
        <taxon>Actinomycetes</taxon>
        <taxon>Kitasatosporales</taxon>
        <taxon>Streptomycetaceae</taxon>
        <taxon>Streptomyces</taxon>
    </lineage>
</organism>